<keyword evidence="3" id="KW-1185">Reference proteome</keyword>
<feature type="region of interest" description="Disordered" evidence="1">
    <location>
        <begin position="1"/>
        <end position="20"/>
    </location>
</feature>
<sequence>MSATESPVATPIQPLHNPSLAAQVSVPQAPLGNAANRAPGMGAKALLAKKMAKSHNPAFISPTDNMLTPCTQKLSAAKKKHFSKTTKPIQLFSPAKETDEASDDDEIAAPNDQVLPPVGSTMEVDDENPF</sequence>
<evidence type="ECO:0000256" key="1">
    <source>
        <dbReference type="SAM" id="MobiDB-lite"/>
    </source>
</evidence>
<name>A0A0D2LPH1_HYPSF</name>
<dbReference type="Proteomes" id="UP000054270">
    <property type="component" value="Unassembled WGS sequence"/>
</dbReference>
<feature type="region of interest" description="Disordered" evidence="1">
    <location>
        <begin position="79"/>
        <end position="130"/>
    </location>
</feature>
<dbReference type="EMBL" id="KN817518">
    <property type="protein sequence ID" value="KJA30037.1"/>
    <property type="molecule type" value="Genomic_DNA"/>
</dbReference>
<dbReference type="OMA" id="NMMTPCS"/>
<organism evidence="2 3">
    <name type="scientific">Hypholoma sublateritium (strain FD-334 SS-4)</name>
    <dbReference type="NCBI Taxonomy" id="945553"/>
    <lineage>
        <taxon>Eukaryota</taxon>
        <taxon>Fungi</taxon>
        <taxon>Dikarya</taxon>
        <taxon>Basidiomycota</taxon>
        <taxon>Agaricomycotina</taxon>
        <taxon>Agaricomycetes</taxon>
        <taxon>Agaricomycetidae</taxon>
        <taxon>Agaricales</taxon>
        <taxon>Agaricineae</taxon>
        <taxon>Strophariaceae</taxon>
        <taxon>Hypholoma</taxon>
    </lineage>
</organism>
<evidence type="ECO:0000313" key="3">
    <source>
        <dbReference type="Proteomes" id="UP000054270"/>
    </source>
</evidence>
<dbReference type="OrthoDB" id="5578329at2759"/>
<proteinExistence type="predicted"/>
<dbReference type="STRING" id="945553.A0A0D2LPH1"/>
<dbReference type="InterPro" id="IPR007727">
    <property type="entry name" value="Spo12"/>
</dbReference>
<evidence type="ECO:0000313" key="2">
    <source>
        <dbReference type="EMBL" id="KJA30037.1"/>
    </source>
</evidence>
<gene>
    <name evidence="2" type="ORF">HYPSUDRAFT_126478</name>
</gene>
<dbReference type="AlphaFoldDB" id="A0A0D2LPH1"/>
<reference evidence="3" key="1">
    <citation type="submission" date="2014-04" db="EMBL/GenBank/DDBJ databases">
        <title>Evolutionary Origins and Diversification of the Mycorrhizal Mutualists.</title>
        <authorList>
            <consortium name="DOE Joint Genome Institute"/>
            <consortium name="Mycorrhizal Genomics Consortium"/>
            <person name="Kohler A."/>
            <person name="Kuo A."/>
            <person name="Nagy L.G."/>
            <person name="Floudas D."/>
            <person name="Copeland A."/>
            <person name="Barry K.W."/>
            <person name="Cichocki N."/>
            <person name="Veneault-Fourrey C."/>
            <person name="LaButti K."/>
            <person name="Lindquist E.A."/>
            <person name="Lipzen A."/>
            <person name="Lundell T."/>
            <person name="Morin E."/>
            <person name="Murat C."/>
            <person name="Riley R."/>
            <person name="Ohm R."/>
            <person name="Sun H."/>
            <person name="Tunlid A."/>
            <person name="Henrissat B."/>
            <person name="Grigoriev I.V."/>
            <person name="Hibbett D.S."/>
            <person name="Martin F."/>
        </authorList>
    </citation>
    <scope>NUCLEOTIDE SEQUENCE [LARGE SCALE GENOMIC DNA]</scope>
    <source>
        <strain evidence="3">FD-334 SS-4</strain>
    </source>
</reference>
<accession>A0A0D2LPH1</accession>
<protein>
    <submittedName>
        <fullName evidence="2">Uncharacterized protein</fullName>
    </submittedName>
</protein>
<dbReference type="Pfam" id="PF05032">
    <property type="entry name" value="Spo12"/>
    <property type="match status" value="1"/>
</dbReference>